<accession>A0A9N7U0G5</accession>
<protein>
    <submittedName>
        <fullName evidence="2">Uncharacterized protein</fullName>
    </submittedName>
</protein>
<evidence type="ECO:0000256" key="1">
    <source>
        <dbReference type="SAM" id="MobiDB-lite"/>
    </source>
</evidence>
<evidence type="ECO:0000313" key="3">
    <source>
        <dbReference type="Proteomes" id="UP001153269"/>
    </source>
</evidence>
<dbReference type="AlphaFoldDB" id="A0A9N7U0G5"/>
<reference evidence="2" key="1">
    <citation type="submission" date="2020-03" db="EMBL/GenBank/DDBJ databases">
        <authorList>
            <person name="Weist P."/>
        </authorList>
    </citation>
    <scope>NUCLEOTIDE SEQUENCE</scope>
</reference>
<dbReference type="Proteomes" id="UP001153269">
    <property type="component" value="Unassembled WGS sequence"/>
</dbReference>
<dbReference type="EMBL" id="CADEAL010000557">
    <property type="protein sequence ID" value="CAB1421962.1"/>
    <property type="molecule type" value="Genomic_DNA"/>
</dbReference>
<name>A0A9N7U0G5_PLEPL</name>
<feature type="region of interest" description="Disordered" evidence="1">
    <location>
        <begin position="24"/>
        <end position="47"/>
    </location>
</feature>
<evidence type="ECO:0000313" key="2">
    <source>
        <dbReference type="EMBL" id="CAB1421962.1"/>
    </source>
</evidence>
<gene>
    <name evidence="2" type="ORF">PLEPLA_LOCUS9851</name>
</gene>
<proteinExistence type="predicted"/>
<keyword evidence="3" id="KW-1185">Reference proteome</keyword>
<organism evidence="2 3">
    <name type="scientific">Pleuronectes platessa</name>
    <name type="common">European plaice</name>
    <dbReference type="NCBI Taxonomy" id="8262"/>
    <lineage>
        <taxon>Eukaryota</taxon>
        <taxon>Metazoa</taxon>
        <taxon>Chordata</taxon>
        <taxon>Craniata</taxon>
        <taxon>Vertebrata</taxon>
        <taxon>Euteleostomi</taxon>
        <taxon>Actinopterygii</taxon>
        <taxon>Neopterygii</taxon>
        <taxon>Teleostei</taxon>
        <taxon>Neoteleostei</taxon>
        <taxon>Acanthomorphata</taxon>
        <taxon>Carangaria</taxon>
        <taxon>Pleuronectiformes</taxon>
        <taxon>Pleuronectoidei</taxon>
        <taxon>Pleuronectidae</taxon>
        <taxon>Pleuronectes</taxon>
    </lineage>
</organism>
<comment type="caution">
    <text evidence="2">The sequence shown here is derived from an EMBL/GenBank/DDBJ whole genome shotgun (WGS) entry which is preliminary data.</text>
</comment>
<sequence>MKLCMKLHKHIILKNSVIAVNYSEGSDERSTRTPLPQQRQSHRRCNARSGPPLSVFDKLSLTLCFSECQFVKYPK</sequence>